<reference evidence="2 3" key="1">
    <citation type="submission" date="2018-02" db="EMBL/GenBank/DDBJ databases">
        <title>Genome sequencing of Solimonas sp. HR-BB.</title>
        <authorList>
            <person name="Lee Y."/>
            <person name="Jeon C.O."/>
        </authorList>
    </citation>
    <scope>NUCLEOTIDE SEQUENCE [LARGE SCALE GENOMIC DNA]</scope>
    <source>
        <strain evidence="2 3">HR-BB</strain>
    </source>
</reference>
<protein>
    <submittedName>
        <fullName evidence="2">Serine hydrolase</fullName>
    </submittedName>
</protein>
<dbReference type="AlphaFoldDB" id="A0A2S5TAD0"/>
<accession>A0A2S5TAD0</accession>
<dbReference type="PANTHER" id="PTHR43283:SF3">
    <property type="entry name" value="BETA-LACTAMASE FAMILY PROTEIN (AFU_ORTHOLOGUE AFUA_5G07500)"/>
    <property type="match status" value="1"/>
</dbReference>
<dbReference type="InterPro" id="IPR001466">
    <property type="entry name" value="Beta-lactam-related"/>
</dbReference>
<dbReference type="GO" id="GO:0016787">
    <property type="term" value="F:hydrolase activity"/>
    <property type="evidence" value="ECO:0007669"/>
    <property type="project" value="UniProtKB-KW"/>
</dbReference>
<dbReference type="Gene3D" id="3.40.710.10">
    <property type="entry name" value="DD-peptidase/beta-lactamase superfamily"/>
    <property type="match status" value="1"/>
</dbReference>
<dbReference type="RefSeq" id="WP_104232265.1">
    <property type="nucleotide sequence ID" value="NZ_PSNW01000017.1"/>
</dbReference>
<gene>
    <name evidence="2" type="ORF">C3942_20655</name>
</gene>
<organism evidence="2 3">
    <name type="scientific">Solimonas fluminis</name>
    <dbReference type="NCBI Taxonomy" id="2086571"/>
    <lineage>
        <taxon>Bacteria</taxon>
        <taxon>Pseudomonadati</taxon>
        <taxon>Pseudomonadota</taxon>
        <taxon>Gammaproteobacteria</taxon>
        <taxon>Nevskiales</taxon>
        <taxon>Nevskiaceae</taxon>
        <taxon>Solimonas</taxon>
    </lineage>
</organism>
<evidence type="ECO:0000313" key="3">
    <source>
        <dbReference type="Proteomes" id="UP000238220"/>
    </source>
</evidence>
<dbReference type="InterPro" id="IPR012338">
    <property type="entry name" value="Beta-lactam/transpept-like"/>
</dbReference>
<keyword evidence="3" id="KW-1185">Reference proteome</keyword>
<evidence type="ECO:0000259" key="1">
    <source>
        <dbReference type="Pfam" id="PF00144"/>
    </source>
</evidence>
<name>A0A2S5TAD0_9GAMM</name>
<dbReference type="EMBL" id="PSNW01000017">
    <property type="protein sequence ID" value="PPE71954.1"/>
    <property type="molecule type" value="Genomic_DNA"/>
</dbReference>
<keyword evidence="2" id="KW-0378">Hydrolase</keyword>
<comment type="caution">
    <text evidence="2">The sequence shown here is derived from an EMBL/GenBank/DDBJ whole genome shotgun (WGS) entry which is preliminary data.</text>
</comment>
<dbReference type="SUPFAM" id="SSF56601">
    <property type="entry name" value="beta-lactamase/transpeptidase-like"/>
    <property type="match status" value="1"/>
</dbReference>
<evidence type="ECO:0000313" key="2">
    <source>
        <dbReference type="EMBL" id="PPE71954.1"/>
    </source>
</evidence>
<sequence length="424" mass="46904">MIIKAAQDAGLLKNYKVRLPERIETVTRIDPAEGSAARGGLRPGDVEAIWSAVQDLYRSRAYPGVAFCLRRRGELLLHRTLGHARGNGPWDLAHAPKQVLELDTPICLFSASKAVTAVLVHKLAEEGGLDLDQRVSHYIPAFGQHGKKDTTVAEVLAHRGGFPQIKVPRRERQVEVLLDWDGVIERICRAPPTHPRRMAYHAISGGFILAELIQRVTGASVQSYLDTRFREPMGLKHFRFGVPREHRPAAALNYAAGQPVRFPLSAIIEKVLIVPFEQVVESANSEAFMEAVIPAGNLYATAEELSRFFQMLLDGGVWQGRRLLQPETLRRAVKPKWRIALDGSLMIPMRYSEGMMLGANPAGLYGPMTRHAYGHLGFMNILGWADPQREISCALLTTGKALLGTHLITLGRLMAAISERCRGG</sequence>
<dbReference type="OrthoDB" id="5705574at2"/>
<feature type="domain" description="Beta-lactamase-related" evidence="1">
    <location>
        <begin position="53"/>
        <end position="400"/>
    </location>
</feature>
<dbReference type="Proteomes" id="UP000238220">
    <property type="component" value="Unassembled WGS sequence"/>
</dbReference>
<dbReference type="PANTHER" id="PTHR43283">
    <property type="entry name" value="BETA-LACTAMASE-RELATED"/>
    <property type="match status" value="1"/>
</dbReference>
<proteinExistence type="predicted"/>
<dbReference type="InterPro" id="IPR050789">
    <property type="entry name" value="Diverse_Enzym_Activities"/>
</dbReference>
<dbReference type="Pfam" id="PF00144">
    <property type="entry name" value="Beta-lactamase"/>
    <property type="match status" value="1"/>
</dbReference>